<organism evidence="3 4">
    <name type="scientific">Didymella rabiei</name>
    <name type="common">Chickpea ascochyta blight fungus</name>
    <name type="synonym">Mycosphaerella rabiei</name>
    <dbReference type="NCBI Taxonomy" id="5454"/>
    <lineage>
        <taxon>Eukaryota</taxon>
        <taxon>Fungi</taxon>
        <taxon>Dikarya</taxon>
        <taxon>Ascomycota</taxon>
        <taxon>Pezizomycotina</taxon>
        <taxon>Dothideomycetes</taxon>
        <taxon>Pleosporomycetidae</taxon>
        <taxon>Pleosporales</taxon>
        <taxon>Pleosporineae</taxon>
        <taxon>Didymellaceae</taxon>
        <taxon>Ascochyta</taxon>
    </lineage>
</organism>
<proteinExistence type="predicted"/>
<dbReference type="EMBL" id="JYNV01000179">
    <property type="protein sequence ID" value="KZM23953.1"/>
    <property type="molecule type" value="Genomic_DNA"/>
</dbReference>
<evidence type="ECO:0000256" key="1">
    <source>
        <dbReference type="SAM" id="Coils"/>
    </source>
</evidence>
<dbReference type="Gene3D" id="1.10.287.1490">
    <property type="match status" value="1"/>
</dbReference>
<feature type="compositionally biased region" description="Basic and acidic residues" evidence="2">
    <location>
        <begin position="27"/>
        <end position="36"/>
    </location>
</feature>
<reference evidence="3 4" key="1">
    <citation type="journal article" date="2016" name="Sci. Rep.">
        <title>Draft genome sequencing and secretome analysis of fungal phytopathogen Ascochyta rabiei provides insight into the necrotrophic effector repertoire.</title>
        <authorList>
            <person name="Verma S."/>
            <person name="Gazara R.K."/>
            <person name="Nizam S."/>
            <person name="Parween S."/>
            <person name="Chattopadhyay D."/>
            <person name="Verma P.K."/>
        </authorList>
    </citation>
    <scope>NUCLEOTIDE SEQUENCE [LARGE SCALE GENOMIC DNA]</scope>
    <source>
        <strain evidence="3 4">ArDII</strain>
    </source>
</reference>
<evidence type="ECO:0000256" key="2">
    <source>
        <dbReference type="SAM" id="MobiDB-lite"/>
    </source>
</evidence>
<dbReference type="Proteomes" id="UP000076837">
    <property type="component" value="Unassembled WGS sequence"/>
</dbReference>
<dbReference type="AlphaFoldDB" id="A0A163EVK8"/>
<sequence>MVSVGQRVSNRRSKRPVINEDNEFDETDVKRETDVKHIHKRGRHTYSPATVTPDPTNPTSFKQPSNQVQSILESLAKQCKAEADQEHTSQIEMSRTEIAQLQVEISHLQAELAGQKQKNIDVDKEVEDQKKRAEEQNTEIFTLEGEVAQEKEKNKELKEKYEDVMKKYERLNKELKEKYEDLMKKYKRLNKGVQDLLDSD</sequence>
<evidence type="ECO:0000313" key="4">
    <source>
        <dbReference type="Proteomes" id="UP000076837"/>
    </source>
</evidence>
<feature type="region of interest" description="Disordered" evidence="2">
    <location>
        <begin position="1"/>
        <end position="65"/>
    </location>
</feature>
<feature type="compositionally biased region" description="Polar residues" evidence="2">
    <location>
        <begin position="47"/>
        <end position="65"/>
    </location>
</feature>
<gene>
    <name evidence="3" type="ORF">ST47_g4910</name>
</gene>
<keyword evidence="4" id="KW-1185">Reference proteome</keyword>
<evidence type="ECO:0000313" key="3">
    <source>
        <dbReference type="EMBL" id="KZM23953.1"/>
    </source>
</evidence>
<comment type="caution">
    <text evidence="3">The sequence shown here is derived from an EMBL/GenBank/DDBJ whole genome shotgun (WGS) entry which is preliminary data.</text>
</comment>
<feature type="coiled-coil region" evidence="1">
    <location>
        <begin position="91"/>
        <end position="199"/>
    </location>
</feature>
<protein>
    <submittedName>
        <fullName evidence="3">Uncharacterized protein</fullName>
    </submittedName>
</protein>
<keyword evidence="1" id="KW-0175">Coiled coil</keyword>
<accession>A0A163EVK8</accession>
<name>A0A163EVK8_DIDRA</name>